<sequence>MGVLMKKKLPKLKNCSKLLKRVSNLMRPLSEEANNWRADHFFILELQSIPLSIDYHWKSNGTIDRLKTARSFIQSEIFFSLLRFRMACIYWLEEDARKLWNEM</sequence>
<accession>A0A8X6P4X8</accession>
<protein>
    <submittedName>
        <fullName evidence="1">Uncharacterized protein</fullName>
    </submittedName>
</protein>
<dbReference type="OrthoDB" id="7666874at2759"/>
<organism evidence="1 2">
    <name type="scientific">Nephila pilipes</name>
    <name type="common">Giant wood spider</name>
    <name type="synonym">Nephila maculata</name>
    <dbReference type="NCBI Taxonomy" id="299642"/>
    <lineage>
        <taxon>Eukaryota</taxon>
        <taxon>Metazoa</taxon>
        <taxon>Ecdysozoa</taxon>
        <taxon>Arthropoda</taxon>
        <taxon>Chelicerata</taxon>
        <taxon>Arachnida</taxon>
        <taxon>Araneae</taxon>
        <taxon>Araneomorphae</taxon>
        <taxon>Entelegynae</taxon>
        <taxon>Araneoidea</taxon>
        <taxon>Nephilidae</taxon>
        <taxon>Nephila</taxon>
    </lineage>
</organism>
<evidence type="ECO:0000313" key="2">
    <source>
        <dbReference type="Proteomes" id="UP000887013"/>
    </source>
</evidence>
<keyword evidence="2" id="KW-1185">Reference proteome</keyword>
<dbReference type="EMBL" id="BMAW01111494">
    <property type="protein sequence ID" value="GFT48327.1"/>
    <property type="molecule type" value="Genomic_DNA"/>
</dbReference>
<dbReference type="Proteomes" id="UP000887013">
    <property type="component" value="Unassembled WGS sequence"/>
</dbReference>
<comment type="caution">
    <text evidence="1">The sequence shown here is derived from an EMBL/GenBank/DDBJ whole genome shotgun (WGS) entry which is preliminary data.</text>
</comment>
<evidence type="ECO:0000313" key="1">
    <source>
        <dbReference type="EMBL" id="GFT48327.1"/>
    </source>
</evidence>
<reference evidence="1" key="1">
    <citation type="submission" date="2020-08" db="EMBL/GenBank/DDBJ databases">
        <title>Multicomponent nature underlies the extraordinary mechanical properties of spider dragline silk.</title>
        <authorList>
            <person name="Kono N."/>
            <person name="Nakamura H."/>
            <person name="Mori M."/>
            <person name="Yoshida Y."/>
            <person name="Ohtoshi R."/>
            <person name="Malay A.D."/>
            <person name="Moran D.A.P."/>
            <person name="Tomita M."/>
            <person name="Numata K."/>
            <person name="Arakawa K."/>
        </authorList>
    </citation>
    <scope>NUCLEOTIDE SEQUENCE</scope>
</reference>
<name>A0A8X6P4X8_NEPPI</name>
<proteinExistence type="predicted"/>
<dbReference type="AlphaFoldDB" id="A0A8X6P4X8"/>
<feature type="non-terminal residue" evidence="1">
    <location>
        <position position="103"/>
    </location>
</feature>
<gene>
    <name evidence="1" type="ORF">NPIL_350201</name>
</gene>